<dbReference type="RefSeq" id="WP_106727255.1">
    <property type="nucleotide sequence ID" value="NZ_PXYL01000028.1"/>
</dbReference>
<dbReference type="PANTHER" id="PTHR48090:SF7">
    <property type="entry name" value="RFBJ PROTEIN"/>
    <property type="match status" value="1"/>
</dbReference>
<accession>A0A2P7RU88</accession>
<dbReference type="Proteomes" id="UP000240653">
    <property type="component" value="Unassembled WGS sequence"/>
</dbReference>
<keyword evidence="4" id="KW-1185">Reference proteome</keyword>
<dbReference type="InterPro" id="IPR029044">
    <property type="entry name" value="Nucleotide-diphossugar_trans"/>
</dbReference>
<feature type="region of interest" description="Disordered" evidence="1">
    <location>
        <begin position="248"/>
        <end position="267"/>
    </location>
</feature>
<dbReference type="GO" id="GO:0016740">
    <property type="term" value="F:transferase activity"/>
    <property type="evidence" value="ECO:0007669"/>
    <property type="project" value="UniProtKB-KW"/>
</dbReference>
<gene>
    <name evidence="3" type="ORF">C7I85_27850</name>
</gene>
<name>A0A2P7RU88_9HYPH</name>
<dbReference type="PANTHER" id="PTHR48090">
    <property type="entry name" value="UNDECAPRENYL-PHOSPHATE 4-DEOXY-4-FORMAMIDO-L-ARABINOSE TRANSFERASE-RELATED"/>
    <property type="match status" value="1"/>
</dbReference>
<evidence type="ECO:0000256" key="1">
    <source>
        <dbReference type="SAM" id="MobiDB-lite"/>
    </source>
</evidence>
<evidence type="ECO:0000313" key="3">
    <source>
        <dbReference type="EMBL" id="PSJ53785.1"/>
    </source>
</evidence>
<feature type="domain" description="Glycosyltransferase 2-like" evidence="2">
    <location>
        <begin position="24"/>
        <end position="178"/>
    </location>
</feature>
<sequence>MMSFGHQYRPNIASHIMMAIPRVSVVVPTLNEAMNLPHVLPNIPAWVDEVIVVDGNSTDGTIEVAKSLLPNVVIVTQGARGKGAALRAGFDAARGDIIVTLDADASADPREISAFVGVLLSGADFVKGSRFLQGGGTLDMEWYRRLGNWGLLQLVNFRFGGKFTDLCYGYNAFWKDVLPHLRIEEASGFEIETHMNVQALRAKLKVMEVASKEFQRIHGVSNLRTIPDGWRVLKTIVKLGAGRSQPLRIGPESQGASARSRADRAVV</sequence>
<dbReference type="EMBL" id="PXYL01000028">
    <property type="protein sequence ID" value="PSJ53785.1"/>
    <property type="molecule type" value="Genomic_DNA"/>
</dbReference>
<evidence type="ECO:0000259" key="2">
    <source>
        <dbReference type="Pfam" id="PF00535"/>
    </source>
</evidence>
<reference evidence="3 4" key="1">
    <citation type="submission" date="2018-03" db="EMBL/GenBank/DDBJ databases">
        <title>The draft genome of Mesorhizobium soli JCM 19897.</title>
        <authorList>
            <person name="Li L."/>
            <person name="Liu L."/>
            <person name="Liang L."/>
            <person name="Wang T."/>
            <person name="Zhang X."/>
        </authorList>
    </citation>
    <scope>NUCLEOTIDE SEQUENCE [LARGE SCALE GENOMIC DNA]</scope>
    <source>
        <strain evidence="3 4">JCM 19897</strain>
    </source>
</reference>
<dbReference type="SUPFAM" id="SSF53448">
    <property type="entry name" value="Nucleotide-diphospho-sugar transferases"/>
    <property type="match status" value="1"/>
</dbReference>
<dbReference type="Gene3D" id="3.90.550.10">
    <property type="entry name" value="Spore Coat Polysaccharide Biosynthesis Protein SpsA, Chain A"/>
    <property type="match status" value="1"/>
</dbReference>
<dbReference type="AlphaFoldDB" id="A0A2P7RU88"/>
<protein>
    <submittedName>
        <fullName evidence="3">Glycosyl transferase</fullName>
    </submittedName>
</protein>
<dbReference type="OrthoDB" id="9811222at2"/>
<comment type="caution">
    <text evidence="3">The sequence shown here is derived from an EMBL/GenBank/DDBJ whole genome shotgun (WGS) entry which is preliminary data.</text>
</comment>
<dbReference type="InterPro" id="IPR001173">
    <property type="entry name" value="Glyco_trans_2-like"/>
</dbReference>
<dbReference type="InterPro" id="IPR050256">
    <property type="entry name" value="Glycosyltransferase_2"/>
</dbReference>
<dbReference type="CDD" id="cd04179">
    <property type="entry name" value="DPM_DPG-synthase_like"/>
    <property type="match status" value="1"/>
</dbReference>
<evidence type="ECO:0000313" key="4">
    <source>
        <dbReference type="Proteomes" id="UP000240653"/>
    </source>
</evidence>
<organism evidence="3 4">
    <name type="scientific">Pseudaminobacter soli</name>
    <name type="common">ex Li et al. 2025</name>
    <dbReference type="NCBI Taxonomy" id="1295366"/>
    <lineage>
        <taxon>Bacteria</taxon>
        <taxon>Pseudomonadati</taxon>
        <taxon>Pseudomonadota</taxon>
        <taxon>Alphaproteobacteria</taxon>
        <taxon>Hyphomicrobiales</taxon>
        <taxon>Phyllobacteriaceae</taxon>
        <taxon>Pseudaminobacter</taxon>
    </lineage>
</organism>
<keyword evidence="3" id="KW-0808">Transferase</keyword>
<proteinExistence type="predicted"/>
<dbReference type="Pfam" id="PF00535">
    <property type="entry name" value="Glycos_transf_2"/>
    <property type="match status" value="1"/>
</dbReference>